<dbReference type="PANTHER" id="PTHR46696:SF4">
    <property type="entry name" value="BIOTIN BIOSYNTHESIS CYTOCHROME P450"/>
    <property type="match status" value="1"/>
</dbReference>
<keyword evidence="4 7" id="KW-0560">Oxidoreductase</keyword>
<name>A0A7W5FAS0_9ACTN</name>
<protein>
    <submittedName>
        <fullName evidence="8">Cytochrome P450</fullName>
    </submittedName>
</protein>
<dbReference type="GO" id="GO:0006707">
    <property type="term" value="P:cholesterol catabolic process"/>
    <property type="evidence" value="ECO:0007669"/>
    <property type="project" value="TreeGrafter"/>
</dbReference>
<dbReference type="AlphaFoldDB" id="A0A7W5FAS0"/>
<evidence type="ECO:0000313" key="8">
    <source>
        <dbReference type="EMBL" id="MBB3091451.1"/>
    </source>
</evidence>
<dbReference type="EMBL" id="JACHXG010000011">
    <property type="protein sequence ID" value="MBB3091451.1"/>
    <property type="molecule type" value="Genomic_DNA"/>
</dbReference>
<evidence type="ECO:0000256" key="6">
    <source>
        <dbReference type="ARBA" id="ARBA00023033"/>
    </source>
</evidence>
<gene>
    <name evidence="8" type="ORF">FHS12_004421</name>
</gene>
<comment type="caution">
    <text evidence="8">The sequence shown here is derived from an EMBL/GenBank/DDBJ whole genome shotgun (WGS) entry which is preliminary data.</text>
</comment>
<dbReference type="GO" id="GO:0008395">
    <property type="term" value="F:steroid hydroxylase activity"/>
    <property type="evidence" value="ECO:0007669"/>
    <property type="project" value="TreeGrafter"/>
</dbReference>
<evidence type="ECO:0000313" key="9">
    <source>
        <dbReference type="Proteomes" id="UP000577707"/>
    </source>
</evidence>
<evidence type="ECO:0000256" key="7">
    <source>
        <dbReference type="RuleBase" id="RU000461"/>
    </source>
</evidence>
<dbReference type="SUPFAM" id="SSF48264">
    <property type="entry name" value="Cytochrome P450"/>
    <property type="match status" value="1"/>
</dbReference>
<dbReference type="Gene3D" id="1.10.630.10">
    <property type="entry name" value="Cytochrome P450"/>
    <property type="match status" value="1"/>
</dbReference>
<accession>A0A7W5FAS0</accession>
<keyword evidence="2 7" id="KW-0349">Heme</keyword>
<dbReference type="InterPro" id="IPR017972">
    <property type="entry name" value="Cyt_P450_CS"/>
</dbReference>
<keyword evidence="3 7" id="KW-0479">Metal-binding</keyword>
<keyword evidence="9" id="KW-1185">Reference proteome</keyword>
<dbReference type="InterPro" id="IPR002397">
    <property type="entry name" value="Cyt_P450_B"/>
</dbReference>
<evidence type="ECO:0000256" key="3">
    <source>
        <dbReference type="ARBA" id="ARBA00022723"/>
    </source>
</evidence>
<dbReference type="CDD" id="cd20625">
    <property type="entry name" value="CYP164-like"/>
    <property type="match status" value="1"/>
</dbReference>
<dbReference type="GO" id="GO:0020037">
    <property type="term" value="F:heme binding"/>
    <property type="evidence" value="ECO:0007669"/>
    <property type="project" value="InterPro"/>
</dbReference>
<reference evidence="8 9" key="1">
    <citation type="submission" date="2020-08" db="EMBL/GenBank/DDBJ databases">
        <title>Genomic Encyclopedia of Type Strains, Phase III (KMG-III): the genomes of soil and plant-associated and newly described type strains.</title>
        <authorList>
            <person name="Whitman W."/>
        </authorList>
    </citation>
    <scope>NUCLEOTIDE SEQUENCE [LARGE SCALE GENOMIC DNA]</scope>
    <source>
        <strain evidence="8 9">CECT 3302</strain>
    </source>
</reference>
<dbReference type="Proteomes" id="UP000577707">
    <property type="component" value="Unassembled WGS sequence"/>
</dbReference>
<dbReference type="InterPro" id="IPR036396">
    <property type="entry name" value="Cyt_P450_sf"/>
</dbReference>
<evidence type="ECO:0000256" key="5">
    <source>
        <dbReference type="ARBA" id="ARBA00023004"/>
    </source>
</evidence>
<dbReference type="PANTHER" id="PTHR46696">
    <property type="entry name" value="P450, PUTATIVE (EUROFUNG)-RELATED"/>
    <property type="match status" value="1"/>
</dbReference>
<evidence type="ECO:0000256" key="1">
    <source>
        <dbReference type="ARBA" id="ARBA00010617"/>
    </source>
</evidence>
<keyword evidence="5 7" id="KW-0408">Iron</keyword>
<dbReference type="PROSITE" id="PS00086">
    <property type="entry name" value="CYTOCHROME_P450"/>
    <property type="match status" value="1"/>
</dbReference>
<dbReference type="InterPro" id="IPR001128">
    <property type="entry name" value="Cyt_P450"/>
</dbReference>
<evidence type="ECO:0000256" key="4">
    <source>
        <dbReference type="ARBA" id="ARBA00023002"/>
    </source>
</evidence>
<keyword evidence="6 7" id="KW-0503">Monooxygenase</keyword>
<dbReference type="PRINTS" id="PR00359">
    <property type="entry name" value="BP450"/>
</dbReference>
<sequence>MPLKITPPVGARTLAGRTLGRTLGTAERTAKQGVRWALGHGLPRTAIVRSARKGDLQGDLILSGPGSHTFDLVDLFEEFRARGPLYQGGFSHLAVDHEVIKEVLTSNDFVTGFFAPDESGTGLLARAATWSASDVFAPLQPPSLLATEPPEHTRYRKLVTRVFTVRAVEKLRDRTAQIAADLLDDIEEEAAASRMSVDLVTRYCGLLPITVISEVLGVPVELRERMLELGKGAALSLDIGLDWRTFREMEASLEEFDTWLRGHLAYLAEHPGDDLLSQLVALRDDGDRLSDKELRAIAGLVFAAGFETTVNLIGNGIALLNDNPDQLEILRARPELWSNAADEILRLDPPVLLTGRVARRNSTIAGQEIPRGTIINTVLAAANRDPKVFADPHTFDVTRENAREHLSFSGGRHFCLGAALARMEGELGLRLLFERFPDLELVGDRERHPTRILRGYSHLPARLLWPLETSHP</sequence>
<proteinExistence type="inferred from homology"/>
<comment type="similarity">
    <text evidence="1 7">Belongs to the cytochrome P450 family.</text>
</comment>
<dbReference type="FunFam" id="1.10.630.10:FF:000018">
    <property type="entry name" value="Cytochrome P450 monooxygenase"/>
    <property type="match status" value="1"/>
</dbReference>
<evidence type="ECO:0000256" key="2">
    <source>
        <dbReference type="ARBA" id="ARBA00022617"/>
    </source>
</evidence>
<organism evidence="8 9">
    <name type="scientific">Nocardioides albus</name>
    <dbReference type="NCBI Taxonomy" id="1841"/>
    <lineage>
        <taxon>Bacteria</taxon>
        <taxon>Bacillati</taxon>
        <taxon>Actinomycetota</taxon>
        <taxon>Actinomycetes</taxon>
        <taxon>Propionibacteriales</taxon>
        <taxon>Nocardioidaceae</taxon>
        <taxon>Nocardioides</taxon>
    </lineage>
</organism>
<dbReference type="GO" id="GO:0005506">
    <property type="term" value="F:iron ion binding"/>
    <property type="evidence" value="ECO:0007669"/>
    <property type="project" value="InterPro"/>
</dbReference>
<dbReference type="RefSeq" id="WP_183549609.1">
    <property type="nucleotide sequence ID" value="NZ_BMQT01000012.1"/>
</dbReference>
<dbReference type="GO" id="GO:0036199">
    <property type="term" value="F:cholest-4-en-3-one 26-monooxygenase activity"/>
    <property type="evidence" value="ECO:0007669"/>
    <property type="project" value="TreeGrafter"/>
</dbReference>
<dbReference type="Pfam" id="PF00067">
    <property type="entry name" value="p450"/>
    <property type="match status" value="1"/>
</dbReference>